<dbReference type="EMBL" id="JAJJML010000001">
    <property type="protein sequence ID" value="MCC9034199.1"/>
    <property type="molecule type" value="Genomic_DNA"/>
</dbReference>
<dbReference type="RefSeq" id="WP_191180114.1">
    <property type="nucleotide sequence ID" value="NZ_JACXXP010000018.1"/>
</dbReference>
<proteinExistence type="predicted"/>
<comment type="caution">
    <text evidence="2">The sequence shown here is derived from an EMBL/GenBank/DDBJ whole genome shotgun (WGS) entry which is preliminary data.</text>
</comment>
<reference evidence="3" key="2">
    <citation type="submission" date="2023-07" db="EMBL/GenBank/DDBJ databases">
        <title>Description of novel Chryseobacterium sp. strain C-2.</title>
        <authorList>
            <person name="Saticioglu I.B."/>
        </authorList>
    </citation>
    <scope>NUCLEOTIDE SEQUENCE [LARGE SCALE GENOMIC DNA]</scope>
    <source>
        <strain evidence="3">C-2</strain>
    </source>
</reference>
<reference evidence="2" key="1">
    <citation type="submission" date="2021-11" db="EMBL/GenBank/DDBJ databases">
        <title>Description of novel Chryseobacterium species.</title>
        <authorList>
            <person name="Saticioglu I.B."/>
            <person name="Ay H."/>
            <person name="Altun S."/>
            <person name="Duman M."/>
        </authorList>
    </citation>
    <scope>NUCLEOTIDE SEQUENCE</scope>
    <source>
        <strain evidence="2">C-39</strain>
    </source>
</reference>
<protein>
    <submittedName>
        <fullName evidence="2">Uncharacterized protein</fullName>
    </submittedName>
</protein>
<organism evidence="2 4">
    <name type="scientific">Chryseobacterium muglaense</name>
    <dbReference type="NCBI Taxonomy" id="2893752"/>
    <lineage>
        <taxon>Bacteria</taxon>
        <taxon>Pseudomonadati</taxon>
        <taxon>Bacteroidota</taxon>
        <taxon>Flavobacteriia</taxon>
        <taxon>Flavobacteriales</taxon>
        <taxon>Weeksellaceae</taxon>
        <taxon>Chryseobacterium group</taxon>
        <taxon>Chryseobacterium</taxon>
    </lineage>
</organism>
<sequence>MEKKKRVLLICLLISFLLLLYFNVSYNKGSVVETWGRNRSINWGWDWRNLWPF</sequence>
<dbReference type="EMBL" id="JACXXP010000018">
    <property type="protein sequence ID" value="MBD3905671.1"/>
    <property type="molecule type" value="Genomic_DNA"/>
</dbReference>
<name>A0A9Q3UVN1_9FLAO</name>
<evidence type="ECO:0000313" key="2">
    <source>
        <dbReference type="EMBL" id="MCC9034199.1"/>
    </source>
</evidence>
<evidence type="ECO:0000313" key="4">
    <source>
        <dbReference type="Proteomes" id="UP001107960"/>
    </source>
</evidence>
<gene>
    <name evidence="1" type="ORF">IEW27_13875</name>
    <name evidence="2" type="ORF">LNP80_07990</name>
</gene>
<dbReference type="Proteomes" id="UP000603715">
    <property type="component" value="Unassembled WGS sequence"/>
</dbReference>
<evidence type="ECO:0000313" key="3">
    <source>
        <dbReference type="Proteomes" id="UP000603715"/>
    </source>
</evidence>
<dbReference type="AlphaFoldDB" id="A0A9Q3UVN1"/>
<reference evidence="1" key="3">
    <citation type="submission" date="2024-05" db="EMBL/GenBank/DDBJ databases">
        <title>Description of novel Chryseobacterium sp. strain C-2.</title>
        <authorList>
            <person name="Saticioglu I.B."/>
        </authorList>
    </citation>
    <scope>NUCLEOTIDE SEQUENCE</scope>
    <source>
        <strain evidence="1">C-2</strain>
    </source>
</reference>
<dbReference type="Proteomes" id="UP001107960">
    <property type="component" value="Unassembled WGS sequence"/>
</dbReference>
<keyword evidence="3" id="KW-1185">Reference proteome</keyword>
<evidence type="ECO:0000313" key="1">
    <source>
        <dbReference type="EMBL" id="MBD3905671.1"/>
    </source>
</evidence>
<accession>A0A9Q3UVN1</accession>